<keyword evidence="4" id="KW-0547">Nucleotide-binding</keyword>
<dbReference type="InterPro" id="IPR015421">
    <property type="entry name" value="PyrdxlP-dep_Trfase_major"/>
</dbReference>
<dbReference type="EMBL" id="CAUJNA010002223">
    <property type="protein sequence ID" value="CAJ1391179.1"/>
    <property type="molecule type" value="Genomic_DNA"/>
</dbReference>
<proteinExistence type="inferred from homology"/>
<feature type="domain" description="CobB/CobQ-like glutamine amidotransferase" evidence="11">
    <location>
        <begin position="242"/>
        <end position="425"/>
    </location>
</feature>
<dbReference type="CDD" id="cd00609">
    <property type="entry name" value="AAT_like"/>
    <property type="match status" value="1"/>
</dbReference>
<dbReference type="Proteomes" id="UP001178507">
    <property type="component" value="Unassembled WGS sequence"/>
</dbReference>
<evidence type="ECO:0000256" key="3">
    <source>
        <dbReference type="ARBA" id="ARBA00022598"/>
    </source>
</evidence>
<evidence type="ECO:0000256" key="6">
    <source>
        <dbReference type="ARBA" id="ARBA00022842"/>
    </source>
</evidence>
<gene>
    <name evidence="12" type="ORF">EVOR1521_LOCUS16443</name>
</gene>
<dbReference type="InterPro" id="IPR029062">
    <property type="entry name" value="Class_I_gatase-like"/>
</dbReference>
<reference evidence="12" key="1">
    <citation type="submission" date="2023-08" db="EMBL/GenBank/DDBJ databases">
        <authorList>
            <person name="Chen Y."/>
            <person name="Shah S."/>
            <person name="Dougan E. K."/>
            <person name="Thang M."/>
            <person name="Chan C."/>
        </authorList>
    </citation>
    <scope>NUCLEOTIDE SEQUENCE</scope>
</reference>
<accession>A0AA36MYE5</accession>
<dbReference type="Gene3D" id="3.40.50.300">
    <property type="entry name" value="P-loop containing nucleotide triphosphate hydrolases"/>
    <property type="match status" value="1"/>
</dbReference>
<dbReference type="Pfam" id="PF07685">
    <property type="entry name" value="GATase_3"/>
    <property type="match status" value="1"/>
</dbReference>
<organism evidence="12 13">
    <name type="scientific">Effrenium voratum</name>
    <dbReference type="NCBI Taxonomy" id="2562239"/>
    <lineage>
        <taxon>Eukaryota</taxon>
        <taxon>Sar</taxon>
        <taxon>Alveolata</taxon>
        <taxon>Dinophyceae</taxon>
        <taxon>Suessiales</taxon>
        <taxon>Symbiodiniaceae</taxon>
        <taxon>Effrenium</taxon>
    </lineage>
</organism>
<evidence type="ECO:0000259" key="10">
    <source>
        <dbReference type="Pfam" id="PF01656"/>
    </source>
</evidence>
<evidence type="ECO:0000256" key="1">
    <source>
        <dbReference type="ARBA" id="ARBA00001946"/>
    </source>
</evidence>
<keyword evidence="7" id="KW-0663">Pyridoxal phosphate</keyword>
<dbReference type="Pfam" id="PF00155">
    <property type="entry name" value="Aminotran_1_2"/>
    <property type="match status" value="1"/>
</dbReference>
<keyword evidence="3" id="KW-0436">Ligase</keyword>
<sequence>MNGFLVAAPHSGSGKTVVTLGLLRALRDAGHALAPAKAGPDYIDPAFHAAASGEACINLDPWAMRPDLLRALAPDHGADRLLVTEAMMGLFDGAADGTGSAADLAALLGLSIVFVVDASRMAQSIAALVSGYRSHRKDVDFAGVILNRVGSARHEAMLRAALDPLGVPVLGVVPGDTALALPERHLGLVQAGEHAALEAFIAHAGTVMARGCDLEALAAMGLPRASGKASVPRLPPLGQRMAIARDIAFAFCYPHLLEGWRGQGAELSFFSPLADEAPASDADAVFLPGGYPELHPETIAGATRFKTGMKAARDRNAAIYGECGGYMVLGEGLTGADGVRHAMLGLLPVETSFATRTRHLGYRRLDPMAGAPWPMPLTAHEFHYATVTREGDAEALFAVRDAQGADLGHYGRRVGTVSGSWCHVIDYCLDAARAYYSVPEGAAIVAAPGTQAIIQRLGDLIGTNRRIGIVTPTYGEYDWCLATPDRVVGTVRAIPAYEDGYDGVVFGNPNNPDGARHAGETDRTAVAALLAHSGTVIVDEAFADVAPETSYVPDTGNDGLIVLRSFGKFFGLAGIRLGFAIGPPGDMARLRRLLGPWAVPGPALFVGGRALRDIAWIAETRTRLMRDRQRLTGLLERHGFAIAGHTDLFVLAVHDRAPGIAAALARARIWVRSFDKDAAWLRFGLPGDDAAFARLEKALAQAV</sequence>
<dbReference type="InterPro" id="IPR015422">
    <property type="entry name" value="PyrdxlP-dep_Trfase_small"/>
</dbReference>
<dbReference type="SUPFAM" id="SSF52540">
    <property type="entry name" value="P-loop containing nucleoside triphosphate hydrolases"/>
    <property type="match status" value="1"/>
</dbReference>
<dbReference type="GO" id="GO:0030170">
    <property type="term" value="F:pyridoxal phosphate binding"/>
    <property type="evidence" value="ECO:0007669"/>
    <property type="project" value="InterPro"/>
</dbReference>
<dbReference type="Pfam" id="PF01656">
    <property type="entry name" value="CbiA"/>
    <property type="match status" value="1"/>
</dbReference>
<dbReference type="InterPro" id="IPR011698">
    <property type="entry name" value="GATase_3"/>
</dbReference>
<evidence type="ECO:0000313" key="13">
    <source>
        <dbReference type="Proteomes" id="UP001178507"/>
    </source>
</evidence>
<dbReference type="AlphaFoldDB" id="A0AA36MYE5"/>
<evidence type="ECO:0000256" key="7">
    <source>
        <dbReference type="ARBA" id="ARBA00022898"/>
    </source>
</evidence>
<keyword evidence="13" id="KW-1185">Reference proteome</keyword>
<dbReference type="SUPFAM" id="SSF53383">
    <property type="entry name" value="PLP-dependent transferases"/>
    <property type="match status" value="1"/>
</dbReference>
<dbReference type="PROSITE" id="PS00105">
    <property type="entry name" value="AA_TRANSFER_CLASS_1"/>
    <property type="match status" value="1"/>
</dbReference>
<dbReference type="InterPro" id="IPR015424">
    <property type="entry name" value="PyrdxlP-dep_Trfase"/>
</dbReference>
<evidence type="ECO:0000256" key="5">
    <source>
        <dbReference type="ARBA" id="ARBA00022840"/>
    </source>
</evidence>
<dbReference type="InterPro" id="IPR004484">
    <property type="entry name" value="CbiA/CobB_synth"/>
</dbReference>
<dbReference type="Gene3D" id="3.90.1150.10">
    <property type="entry name" value="Aspartate Aminotransferase, domain 1"/>
    <property type="match status" value="1"/>
</dbReference>
<feature type="domain" description="Aminotransferase class I/classII large" evidence="9">
    <location>
        <begin position="443"/>
        <end position="688"/>
    </location>
</feature>
<feature type="domain" description="CobQ/CobB/MinD/ParA nucleotide binding" evidence="10">
    <location>
        <begin position="5"/>
        <end position="186"/>
    </location>
</feature>
<protein>
    <recommendedName>
        <fullName evidence="14">Hydrogenobyrinic acid a,c-diamide synthase</fullName>
    </recommendedName>
</protein>
<evidence type="ECO:0000256" key="8">
    <source>
        <dbReference type="ARBA" id="ARBA00022962"/>
    </source>
</evidence>
<dbReference type="InterPro" id="IPR004839">
    <property type="entry name" value="Aminotransferase_I/II_large"/>
</dbReference>
<evidence type="ECO:0000256" key="2">
    <source>
        <dbReference type="ARBA" id="ARBA00007441"/>
    </source>
</evidence>
<dbReference type="InterPro" id="IPR027417">
    <property type="entry name" value="P-loop_NTPase"/>
</dbReference>
<dbReference type="GO" id="GO:0005524">
    <property type="term" value="F:ATP binding"/>
    <property type="evidence" value="ECO:0007669"/>
    <property type="project" value="UniProtKB-KW"/>
</dbReference>
<dbReference type="HAMAP" id="MF_00027">
    <property type="entry name" value="CobB_CbiA"/>
    <property type="match status" value="1"/>
</dbReference>
<evidence type="ECO:0000259" key="11">
    <source>
        <dbReference type="Pfam" id="PF07685"/>
    </source>
</evidence>
<keyword evidence="8" id="KW-0315">Glutamine amidotransferase</keyword>
<evidence type="ECO:0000313" key="12">
    <source>
        <dbReference type="EMBL" id="CAJ1391179.1"/>
    </source>
</evidence>
<keyword evidence="5" id="KW-0067">ATP-binding</keyword>
<dbReference type="PANTHER" id="PTHR43873:SF1">
    <property type="entry name" value="COBYRINATE A,C-DIAMIDE SYNTHASE"/>
    <property type="match status" value="1"/>
</dbReference>
<evidence type="ECO:0000256" key="4">
    <source>
        <dbReference type="ARBA" id="ARBA00022741"/>
    </source>
</evidence>
<dbReference type="GO" id="GO:0042242">
    <property type="term" value="F:cobyrinic acid a,c-diamide synthase activity"/>
    <property type="evidence" value="ECO:0007669"/>
    <property type="project" value="InterPro"/>
</dbReference>
<dbReference type="PROSITE" id="PS51274">
    <property type="entry name" value="GATASE_COBBQ"/>
    <property type="match status" value="1"/>
</dbReference>
<comment type="similarity">
    <text evidence="2">Belongs to the class-I pyridoxal-phosphate-dependent aminotransferase family.</text>
</comment>
<evidence type="ECO:0000259" key="9">
    <source>
        <dbReference type="Pfam" id="PF00155"/>
    </source>
</evidence>
<name>A0AA36MYE5_9DINO</name>
<dbReference type="NCBIfam" id="NF002204">
    <property type="entry name" value="PRK01077.1"/>
    <property type="match status" value="1"/>
</dbReference>
<comment type="caution">
    <text evidence="12">The sequence shown here is derived from an EMBL/GenBank/DDBJ whole genome shotgun (WGS) entry which is preliminary data.</text>
</comment>
<dbReference type="Gene3D" id="3.40.50.880">
    <property type="match status" value="1"/>
</dbReference>
<dbReference type="InterPro" id="IPR002586">
    <property type="entry name" value="CobQ/CobB/MinD/ParA_Nub-bd_dom"/>
</dbReference>
<dbReference type="PANTHER" id="PTHR43873">
    <property type="entry name" value="COBYRINATE A,C-DIAMIDE SYNTHASE"/>
    <property type="match status" value="1"/>
</dbReference>
<keyword evidence="6" id="KW-0460">Magnesium</keyword>
<dbReference type="Gene3D" id="3.40.640.10">
    <property type="entry name" value="Type I PLP-dependent aspartate aminotransferase-like (Major domain)"/>
    <property type="match status" value="1"/>
</dbReference>
<dbReference type="NCBIfam" id="TIGR00379">
    <property type="entry name" value="cobB"/>
    <property type="match status" value="1"/>
</dbReference>
<dbReference type="SUPFAM" id="SSF52317">
    <property type="entry name" value="Class I glutamine amidotransferase-like"/>
    <property type="match status" value="1"/>
</dbReference>
<dbReference type="InterPro" id="IPR004838">
    <property type="entry name" value="NHTrfase_class1_PyrdxlP-BS"/>
</dbReference>
<comment type="cofactor">
    <cofactor evidence="1">
        <name>Mg(2+)</name>
        <dbReference type="ChEBI" id="CHEBI:18420"/>
    </cofactor>
</comment>
<evidence type="ECO:0008006" key="14">
    <source>
        <dbReference type="Google" id="ProtNLM"/>
    </source>
</evidence>